<dbReference type="PANTHER" id="PTHR13994:SF13">
    <property type="entry name" value="FI03680P"/>
    <property type="match status" value="1"/>
</dbReference>
<evidence type="ECO:0000313" key="14">
    <source>
        <dbReference type="Proteomes" id="UP000683360"/>
    </source>
</evidence>
<dbReference type="GO" id="GO:0005634">
    <property type="term" value="C:nucleus"/>
    <property type="evidence" value="ECO:0007669"/>
    <property type="project" value="UniProtKB-SubCell"/>
</dbReference>
<evidence type="ECO:0000256" key="9">
    <source>
        <dbReference type="ARBA" id="ARBA00057091"/>
    </source>
</evidence>
<feature type="domain" description="Nudix hydrolase" evidence="12">
    <location>
        <begin position="108"/>
        <end position="241"/>
    </location>
</feature>
<dbReference type="GO" id="GO:0005739">
    <property type="term" value="C:mitochondrion"/>
    <property type="evidence" value="ECO:0007669"/>
    <property type="project" value="UniProtKB-SubCell"/>
</dbReference>
<keyword evidence="14" id="KW-1185">Reference proteome</keyword>
<reference evidence="13" key="1">
    <citation type="submission" date="2021-03" db="EMBL/GenBank/DDBJ databases">
        <authorList>
            <person name="Bekaert M."/>
        </authorList>
    </citation>
    <scope>NUCLEOTIDE SEQUENCE</scope>
</reference>
<dbReference type="PROSITE" id="PS51462">
    <property type="entry name" value="NUDIX"/>
    <property type="match status" value="1"/>
</dbReference>
<protein>
    <recommendedName>
        <fullName evidence="10">Nucleoside diphosphate-linked moiety X motif 6</fullName>
    </recommendedName>
</protein>
<proteinExistence type="inferred from homology"/>
<gene>
    <name evidence="13" type="ORF">MEDL_57325</name>
</gene>
<comment type="similarity">
    <text evidence="4 11">Belongs to the Nudix hydrolase family.</text>
</comment>
<evidence type="ECO:0000256" key="11">
    <source>
        <dbReference type="RuleBase" id="RU003476"/>
    </source>
</evidence>
<dbReference type="FunFam" id="3.90.79.10:FF:000027">
    <property type="entry name" value="nucleoside diphosphate-linked moiety X motif 6"/>
    <property type="match status" value="1"/>
</dbReference>
<sequence>MASDDKNNLESEGFSVRKDMYNGYTLDTKYQKCENIKKQFEEKLQGAVTKWKSEGIKAVWVKARKNHSEVVPVCTELGFDFHHAQPGYVMLTKWLPDDIENRIPGFANQYLGVAGFVVNDKGQLLVIQEKYNLIKKHWKLPGGLADLGESVEETARREVLEETGVEAEFISVIAFRHQHQFRYGCSDWYFICLMRPITEEIKHCPHEIGDCKWVDIDEYLSDPDIVDTNRFIVQCYKDGQLKHGGLQIAPSEVLNYSKRAIIKYIVYNRELVKNEVVLKLKTCMSLVPPDCD</sequence>
<keyword evidence="5" id="KW-0963">Cytoplasm</keyword>
<evidence type="ECO:0000256" key="7">
    <source>
        <dbReference type="ARBA" id="ARBA00023128"/>
    </source>
</evidence>
<organism evidence="13 14">
    <name type="scientific">Mytilus edulis</name>
    <name type="common">Blue mussel</name>
    <dbReference type="NCBI Taxonomy" id="6550"/>
    <lineage>
        <taxon>Eukaryota</taxon>
        <taxon>Metazoa</taxon>
        <taxon>Spiralia</taxon>
        <taxon>Lophotrochozoa</taxon>
        <taxon>Mollusca</taxon>
        <taxon>Bivalvia</taxon>
        <taxon>Autobranchia</taxon>
        <taxon>Pteriomorphia</taxon>
        <taxon>Mytilida</taxon>
        <taxon>Mytiloidea</taxon>
        <taxon>Mytilidae</taxon>
        <taxon>Mytilinae</taxon>
        <taxon>Mytilus</taxon>
    </lineage>
</organism>
<evidence type="ECO:0000313" key="13">
    <source>
        <dbReference type="EMBL" id="CAG2245343.1"/>
    </source>
</evidence>
<evidence type="ECO:0000256" key="10">
    <source>
        <dbReference type="ARBA" id="ARBA00068898"/>
    </source>
</evidence>
<evidence type="ECO:0000256" key="1">
    <source>
        <dbReference type="ARBA" id="ARBA00004123"/>
    </source>
</evidence>
<dbReference type="PROSITE" id="PS00893">
    <property type="entry name" value="NUDIX_BOX"/>
    <property type="match status" value="1"/>
</dbReference>
<dbReference type="OrthoDB" id="447842at2759"/>
<dbReference type="EMBL" id="CAJPWZ010002768">
    <property type="protein sequence ID" value="CAG2245343.1"/>
    <property type="molecule type" value="Genomic_DNA"/>
</dbReference>
<dbReference type="InterPro" id="IPR000086">
    <property type="entry name" value="NUDIX_hydrolase_dom"/>
</dbReference>
<accession>A0A8S3URQ6</accession>
<comment type="function">
    <text evidence="9">May contribute to the regulation of cell proliferation.</text>
</comment>
<keyword evidence="6 11" id="KW-0378">Hydrolase</keyword>
<dbReference type="InterPro" id="IPR020084">
    <property type="entry name" value="NUDIX_hydrolase_CS"/>
</dbReference>
<dbReference type="InterPro" id="IPR020476">
    <property type="entry name" value="Nudix_hydrolase"/>
</dbReference>
<comment type="caution">
    <text evidence="13">The sequence shown here is derived from an EMBL/GenBank/DDBJ whole genome shotgun (WGS) entry which is preliminary data.</text>
</comment>
<dbReference type="InterPro" id="IPR040618">
    <property type="entry name" value="Pre-Nudix"/>
</dbReference>
<dbReference type="InterPro" id="IPR015797">
    <property type="entry name" value="NUDIX_hydrolase-like_dom_sf"/>
</dbReference>
<evidence type="ECO:0000256" key="6">
    <source>
        <dbReference type="ARBA" id="ARBA00022801"/>
    </source>
</evidence>
<name>A0A8S3URQ6_MYTED</name>
<dbReference type="CDD" id="cd04670">
    <property type="entry name" value="NUDIX_ASFGF2_Nudt6"/>
    <property type="match status" value="1"/>
</dbReference>
<evidence type="ECO:0000256" key="2">
    <source>
        <dbReference type="ARBA" id="ARBA00004173"/>
    </source>
</evidence>
<evidence type="ECO:0000256" key="8">
    <source>
        <dbReference type="ARBA" id="ARBA00023242"/>
    </source>
</evidence>
<dbReference type="SUPFAM" id="SSF55811">
    <property type="entry name" value="Nudix"/>
    <property type="match status" value="1"/>
</dbReference>
<keyword evidence="7" id="KW-0496">Mitochondrion</keyword>
<comment type="subcellular location">
    <subcellularLocation>
        <location evidence="3">Cytoplasm</location>
    </subcellularLocation>
    <subcellularLocation>
        <location evidence="2">Mitochondrion</location>
    </subcellularLocation>
    <subcellularLocation>
        <location evidence="1">Nucleus</location>
    </subcellularLocation>
</comment>
<evidence type="ECO:0000256" key="4">
    <source>
        <dbReference type="ARBA" id="ARBA00005582"/>
    </source>
</evidence>
<keyword evidence="8" id="KW-0539">Nucleus</keyword>
<dbReference type="GO" id="GO:0051287">
    <property type="term" value="F:NAD binding"/>
    <property type="evidence" value="ECO:0007669"/>
    <property type="project" value="TreeGrafter"/>
</dbReference>
<dbReference type="Gene3D" id="3.40.630.30">
    <property type="match status" value="1"/>
</dbReference>
<dbReference type="PRINTS" id="PR01356">
    <property type="entry name" value="GFGPROTEIN"/>
</dbReference>
<dbReference type="InterPro" id="IPR003293">
    <property type="entry name" value="Nudix_hydrolase6-like"/>
</dbReference>
<dbReference type="Pfam" id="PF00293">
    <property type="entry name" value="NUDIX"/>
    <property type="match status" value="1"/>
</dbReference>
<dbReference type="Pfam" id="PF18290">
    <property type="entry name" value="Nudix_hydro"/>
    <property type="match status" value="1"/>
</dbReference>
<dbReference type="Proteomes" id="UP000683360">
    <property type="component" value="Unassembled WGS sequence"/>
</dbReference>
<evidence type="ECO:0000256" key="5">
    <source>
        <dbReference type="ARBA" id="ARBA00022490"/>
    </source>
</evidence>
<dbReference type="PANTHER" id="PTHR13994">
    <property type="entry name" value="NUDIX HYDROLASE RELATED"/>
    <property type="match status" value="1"/>
</dbReference>
<dbReference type="PRINTS" id="PR00502">
    <property type="entry name" value="NUDIXFAMILY"/>
</dbReference>
<evidence type="ECO:0000259" key="12">
    <source>
        <dbReference type="PROSITE" id="PS51462"/>
    </source>
</evidence>
<dbReference type="AlphaFoldDB" id="A0A8S3URQ6"/>
<dbReference type="GO" id="GO:0035529">
    <property type="term" value="F:NADH pyrophosphatase activity"/>
    <property type="evidence" value="ECO:0007669"/>
    <property type="project" value="TreeGrafter"/>
</dbReference>
<dbReference type="GO" id="GO:0047631">
    <property type="term" value="F:ADP-ribose diphosphatase activity"/>
    <property type="evidence" value="ECO:0007669"/>
    <property type="project" value="TreeGrafter"/>
</dbReference>
<evidence type="ECO:0000256" key="3">
    <source>
        <dbReference type="ARBA" id="ARBA00004496"/>
    </source>
</evidence>
<dbReference type="Gene3D" id="3.90.79.10">
    <property type="entry name" value="Nucleoside Triphosphate Pyrophosphohydrolase"/>
    <property type="match status" value="1"/>
</dbReference>